<feature type="compositionally biased region" description="Basic and acidic residues" evidence="1">
    <location>
        <begin position="250"/>
        <end position="264"/>
    </location>
</feature>
<keyword evidence="4" id="KW-1185">Reference proteome</keyword>
<feature type="compositionally biased region" description="Acidic residues" evidence="1">
    <location>
        <begin position="166"/>
        <end position="191"/>
    </location>
</feature>
<dbReference type="OrthoDB" id="2958217at2759"/>
<name>A0A366RHN9_9HYPO</name>
<evidence type="ECO:0000313" key="4">
    <source>
        <dbReference type="Proteomes" id="UP000253153"/>
    </source>
</evidence>
<dbReference type="AlphaFoldDB" id="A0A366RHN9"/>
<dbReference type="RefSeq" id="XP_031014660.1">
    <property type="nucleotide sequence ID" value="XM_031161259.1"/>
</dbReference>
<evidence type="ECO:0000313" key="3">
    <source>
        <dbReference type="EMBL" id="RBR15916.1"/>
    </source>
</evidence>
<sequence length="907" mass="103567">MTTHMQMLDRTLPMDSVIDLDQPCKFCKVLDLDDSQLGGVAKTVEDGASFVDFGEFLETEQDRIITSGTFGRGWVSATPDFDPEAPRIVTKTELGLDYSRSDELPELPELGATAIAGCAFCKVLRNDLMEAWEWIEQNWDNEYENGIDLRDEEKEVVVKAKAETREEADDEEDGEDEEDDQDDEGKNEEEDEKKKEKEVENEATDAKFVHNESVNQKTDQLEHSDIFEDSDGSSVFTNADGEQGIGEQKAQGDDRQEESQEKATESVTATEKQPSRAELVISEIAYKLGNYEHDSDRPQRTWSDTVFVFFTIRFKERTRKYSMSYNLYAEPTDPCASWLQINRRPYTSNALSPTSLGRMHELIRQAEEKQPVKTAEKPFLPTRLLDVHASCPSGLRLVITEADPEFCKLEASQQRYAGLSYCWGSGDAAAKQLKTTKATLDEHCTSITMQKLPQTIADSVQVCRAIGIRFLWIDALCIIQGDDEDWSKESFQMSLIYENSYVTLCIGQGDSCSSGFLQKNYSPTSVRLKFRSRINPSISGHFTLRMLHPPAKTLRRWTRAHGKYGRGVESPGEVDLESAWATRGWTFQEDQLAPRKIFFGNLMFHVSCGGYLEAADGSVVEHGRYVDTMGSLQQALGMWYNMVSDYSCRNLAFQQDKLPAIAALARSFSEMFRGQKYLAGLWESDIHKGLLWAHNEWKEFDVYQKLTSKDYIAPSWSWVNRPSRATWILREDQQPKSELIIRSTDVVPEEHNPFGRVSKGRLLLTARMYKPPTRRNGKVRIKHTYEWWKNMRVPSISYALWSKRNKCIAKMVFDWDSHCALMDKGYPRGPMKDIRLVLTASIFPGDDPVLKSHDLPEDQELLLGIVVRPSLEEQGAYEKLGLFYSEQREEGGRKFWEKVPMQDIVLV</sequence>
<gene>
    <name evidence="3" type="ORF">FIESC28_07118</name>
</gene>
<accession>A0A366RHN9</accession>
<reference evidence="3 4" key="1">
    <citation type="submission" date="2018-06" db="EMBL/GenBank/DDBJ databases">
        <title>Fusarium incarnatum-equiseti species complex species 28.</title>
        <authorList>
            <person name="Gardiner D.M."/>
        </authorList>
    </citation>
    <scope>NUCLEOTIDE SEQUENCE [LARGE SCALE GENOMIC DNA]</scope>
    <source>
        <strain evidence="3 4">FIESC_28</strain>
    </source>
</reference>
<dbReference type="PANTHER" id="PTHR33112:SF16">
    <property type="entry name" value="HETEROKARYON INCOMPATIBILITY DOMAIN-CONTAINING PROTEIN"/>
    <property type="match status" value="1"/>
</dbReference>
<dbReference type="Proteomes" id="UP000253153">
    <property type="component" value="Unassembled WGS sequence"/>
</dbReference>
<evidence type="ECO:0000259" key="2">
    <source>
        <dbReference type="Pfam" id="PF06985"/>
    </source>
</evidence>
<feature type="compositionally biased region" description="Basic and acidic residues" evidence="1">
    <location>
        <begin position="192"/>
        <end position="210"/>
    </location>
</feature>
<protein>
    <recommendedName>
        <fullName evidence="2">Heterokaryon incompatibility domain-containing protein</fullName>
    </recommendedName>
</protein>
<organism evidence="3 4">
    <name type="scientific">Fusarium coffeatum</name>
    <dbReference type="NCBI Taxonomy" id="231269"/>
    <lineage>
        <taxon>Eukaryota</taxon>
        <taxon>Fungi</taxon>
        <taxon>Dikarya</taxon>
        <taxon>Ascomycota</taxon>
        <taxon>Pezizomycotina</taxon>
        <taxon>Sordariomycetes</taxon>
        <taxon>Hypocreomycetidae</taxon>
        <taxon>Hypocreales</taxon>
        <taxon>Nectriaceae</taxon>
        <taxon>Fusarium</taxon>
        <taxon>Fusarium incarnatum-equiseti species complex</taxon>
    </lineage>
</organism>
<evidence type="ECO:0000256" key="1">
    <source>
        <dbReference type="SAM" id="MobiDB-lite"/>
    </source>
</evidence>
<proteinExistence type="predicted"/>
<dbReference type="InterPro" id="IPR010730">
    <property type="entry name" value="HET"/>
</dbReference>
<dbReference type="GeneID" id="41996555"/>
<dbReference type="Pfam" id="PF06985">
    <property type="entry name" value="HET"/>
    <property type="match status" value="1"/>
</dbReference>
<comment type="caution">
    <text evidence="3">The sequence shown here is derived from an EMBL/GenBank/DDBJ whole genome shotgun (WGS) entry which is preliminary data.</text>
</comment>
<feature type="region of interest" description="Disordered" evidence="1">
    <location>
        <begin position="161"/>
        <end position="274"/>
    </location>
</feature>
<feature type="domain" description="Heterokaryon incompatibility" evidence="2">
    <location>
        <begin position="416"/>
        <end position="589"/>
    </location>
</feature>
<dbReference type="PANTHER" id="PTHR33112">
    <property type="entry name" value="DOMAIN PROTEIN, PUTATIVE-RELATED"/>
    <property type="match status" value="1"/>
</dbReference>
<dbReference type="EMBL" id="QKXC01000149">
    <property type="protein sequence ID" value="RBR15916.1"/>
    <property type="molecule type" value="Genomic_DNA"/>
</dbReference>